<dbReference type="Pfam" id="PF02568">
    <property type="entry name" value="ThiI"/>
    <property type="match status" value="1"/>
</dbReference>
<keyword evidence="1" id="KW-0547">Nucleotide-binding</keyword>
<dbReference type="KEGG" id="dalk:DSCA_57220"/>
<dbReference type="InterPro" id="IPR020536">
    <property type="entry name" value="ThiI_AANH"/>
</dbReference>
<dbReference type="GO" id="GO:0005524">
    <property type="term" value="F:ATP binding"/>
    <property type="evidence" value="ECO:0007669"/>
    <property type="project" value="UniProtKB-KW"/>
</dbReference>
<protein>
    <submittedName>
        <fullName evidence="5">tRNA 4-thiouridine(8) synthase ThiI</fullName>
    </submittedName>
</protein>
<evidence type="ECO:0000259" key="4">
    <source>
        <dbReference type="Pfam" id="PF18297"/>
    </source>
</evidence>
<sequence>MSEARIVRALGLCSGGLDSILSALVLRQQGVQVHWVSFETPFFSSAKARKASKHTGVPLMVRKITPVYLEMMRSPSVKFGKNMNPCMDCHTLMFRLAGEIMTEQGFDFLFSGEVLGQRPMSQTRTSLRYVEKHSGYDGYILRPLSAKNMPETIPEREGLVDRERLLDITGRSRKRQLQLADQFGVTDFPAPAGGCLLTDKIFSRRLRDLFDHQERYPEKDLNLLNFGRHMRLDDQTKIVVGRTQSDNEGISRCIDTNRDTVLKVEKFPGPLVVMPGGGSEAMTLLAAGICAGYSKAPNHEPVAVSVQTGGRRRQVMVLGIPTAENKRYLI</sequence>
<dbReference type="RefSeq" id="WP_155319574.1">
    <property type="nucleotide sequence ID" value="NZ_AP021874.1"/>
</dbReference>
<dbReference type="InterPro" id="IPR059101">
    <property type="entry name" value="NFACT-R_2"/>
</dbReference>
<accession>A0A5K7YPU0</accession>
<evidence type="ECO:0000256" key="1">
    <source>
        <dbReference type="ARBA" id="ARBA00022741"/>
    </source>
</evidence>
<feature type="domain" description="Thil AANH" evidence="3">
    <location>
        <begin position="8"/>
        <end position="145"/>
    </location>
</feature>
<dbReference type="Gene3D" id="3.40.50.620">
    <property type="entry name" value="HUPs"/>
    <property type="match status" value="1"/>
</dbReference>
<reference evidence="5 6" key="1">
    <citation type="submission" date="2019-11" db="EMBL/GenBank/DDBJ databases">
        <title>Comparative genomics of hydrocarbon-degrading Desulfosarcina strains.</title>
        <authorList>
            <person name="Watanabe M."/>
            <person name="Kojima H."/>
            <person name="Fukui M."/>
        </authorList>
    </citation>
    <scope>NUCLEOTIDE SEQUENCE [LARGE SCALE GENOMIC DNA]</scope>
    <source>
        <strain evidence="5 6">PL12</strain>
    </source>
</reference>
<dbReference type="GO" id="GO:0004810">
    <property type="term" value="F:CCA tRNA nucleotidyltransferase activity"/>
    <property type="evidence" value="ECO:0007669"/>
    <property type="project" value="InterPro"/>
</dbReference>
<name>A0A5K7YPU0_9BACT</name>
<evidence type="ECO:0000313" key="5">
    <source>
        <dbReference type="EMBL" id="BBO71792.1"/>
    </source>
</evidence>
<dbReference type="Pfam" id="PF18297">
    <property type="entry name" value="NFACT-R_2"/>
    <property type="match status" value="1"/>
</dbReference>
<feature type="domain" description="NFACT protein RNA binding" evidence="4">
    <location>
        <begin position="227"/>
        <end position="324"/>
    </location>
</feature>
<dbReference type="AlphaFoldDB" id="A0A5K7YPU0"/>
<proteinExistence type="predicted"/>
<dbReference type="SUPFAM" id="SSF52402">
    <property type="entry name" value="Adenine nucleotide alpha hydrolases-like"/>
    <property type="match status" value="1"/>
</dbReference>
<dbReference type="OrthoDB" id="9781887at2"/>
<evidence type="ECO:0000313" key="6">
    <source>
        <dbReference type="Proteomes" id="UP000427906"/>
    </source>
</evidence>
<keyword evidence="6" id="KW-1185">Reference proteome</keyword>
<keyword evidence="2" id="KW-0067">ATP-binding</keyword>
<dbReference type="PANTHER" id="PTHR11933">
    <property type="entry name" value="TRNA 5-METHYLAMINOMETHYL-2-THIOURIDYLATE -METHYLTRANSFERASE"/>
    <property type="match status" value="1"/>
</dbReference>
<organism evidence="5 6">
    <name type="scientific">Desulfosarcina alkanivorans</name>
    <dbReference type="NCBI Taxonomy" id="571177"/>
    <lineage>
        <taxon>Bacteria</taxon>
        <taxon>Pseudomonadati</taxon>
        <taxon>Thermodesulfobacteriota</taxon>
        <taxon>Desulfobacteria</taxon>
        <taxon>Desulfobacterales</taxon>
        <taxon>Desulfosarcinaceae</taxon>
        <taxon>Desulfosarcina</taxon>
    </lineage>
</organism>
<dbReference type="InterPro" id="IPR014729">
    <property type="entry name" value="Rossmann-like_a/b/a_fold"/>
</dbReference>
<dbReference type="Proteomes" id="UP000427906">
    <property type="component" value="Chromosome"/>
</dbReference>
<evidence type="ECO:0000256" key="2">
    <source>
        <dbReference type="ARBA" id="ARBA00022840"/>
    </source>
</evidence>
<gene>
    <name evidence="5" type="ORF">DSCA_57220</name>
</gene>
<dbReference type="PANTHER" id="PTHR11933:SF6">
    <property type="entry name" value="THIL AANH DOMAIN-CONTAINING PROTEIN"/>
    <property type="match status" value="1"/>
</dbReference>
<dbReference type="EMBL" id="AP021874">
    <property type="protein sequence ID" value="BBO71792.1"/>
    <property type="molecule type" value="Genomic_DNA"/>
</dbReference>
<evidence type="ECO:0000259" key="3">
    <source>
        <dbReference type="Pfam" id="PF02568"/>
    </source>
</evidence>